<evidence type="ECO:0000256" key="5">
    <source>
        <dbReference type="ARBA" id="ARBA00023136"/>
    </source>
</evidence>
<organism evidence="8 9">
    <name type="scientific">Waltera intestinalis</name>
    <dbReference type="NCBI Taxonomy" id="2606635"/>
    <lineage>
        <taxon>Bacteria</taxon>
        <taxon>Bacillati</taxon>
        <taxon>Bacillota</taxon>
        <taxon>Clostridia</taxon>
        <taxon>Lachnospirales</taxon>
        <taxon>Lachnospiraceae</taxon>
        <taxon>Waltera</taxon>
    </lineage>
</organism>
<keyword evidence="2" id="KW-1003">Cell membrane</keyword>
<dbReference type="AlphaFoldDB" id="A0A6L5YK14"/>
<dbReference type="PANTHER" id="PTHR35007:SF2">
    <property type="entry name" value="PILUS ASSEMBLE PROTEIN"/>
    <property type="match status" value="1"/>
</dbReference>
<feature type="transmembrane region" description="Helical" evidence="6">
    <location>
        <begin position="77"/>
        <end position="95"/>
    </location>
</feature>
<dbReference type="InterPro" id="IPR042094">
    <property type="entry name" value="T2SS_GspF_sf"/>
</dbReference>
<evidence type="ECO:0000256" key="2">
    <source>
        <dbReference type="ARBA" id="ARBA00022475"/>
    </source>
</evidence>
<dbReference type="Pfam" id="PF00482">
    <property type="entry name" value="T2SSF"/>
    <property type="match status" value="1"/>
</dbReference>
<sequence>MYWKTIWIPQILGAVFGGVFVFRLGRSKTPEILLHTMEEFTGMIRESKGYIGWAEKTERKLIRNGAKYHFGKTITPMKYLTGRIVLAFLGAISLLKIGCGYAVLAATVLYFLPELLLIYMNERDNRNMLTEIKLIYQALEVQIRAGIYVADALTECCQSVKGRRLQQALIELAGDLVMQSDLMTALSAFQGKFDNRQIDALCITLIQAGESGQAVELLGDMGEQLKDMEITVLNHQKNALDRSITFYQLGMLGATLGVILYACVGYMFRAAVKF</sequence>
<feature type="transmembrane region" description="Helical" evidence="6">
    <location>
        <begin position="6"/>
        <end position="25"/>
    </location>
</feature>
<keyword evidence="3 6" id="KW-0812">Transmembrane</keyword>
<evidence type="ECO:0000313" key="8">
    <source>
        <dbReference type="EMBL" id="MST58280.1"/>
    </source>
</evidence>
<dbReference type="EMBL" id="VUMU01000009">
    <property type="protein sequence ID" value="MST58280.1"/>
    <property type="molecule type" value="Genomic_DNA"/>
</dbReference>
<feature type="domain" description="Type II secretion system protein GspF" evidence="7">
    <location>
        <begin position="143"/>
        <end position="260"/>
    </location>
</feature>
<comment type="caution">
    <text evidence="8">The sequence shown here is derived from an EMBL/GenBank/DDBJ whole genome shotgun (WGS) entry which is preliminary data.</text>
</comment>
<evidence type="ECO:0000256" key="4">
    <source>
        <dbReference type="ARBA" id="ARBA00022989"/>
    </source>
</evidence>
<dbReference type="Gene3D" id="1.20.81.30">
    <property type="entry name" value="Type II secretion system (T2SS), domain F"/>
    <property type="match status" value="1"/>
</dbReference>
<dbReference type="RefSeq" id="WP_154496471.1">
    <property type="nucleotide sequence ID" value="NZ_VUMU01000009.1"/>
</dbReference>
<keyword evidence="4 6" id="KW-1133">Transmembrane helix</keyword>
<name>A0A6L5YK14_9FIRM</name>
<evidence type="ECO:0000259" key="7">
    <source>
        <dbReference type="Pfam" id="PF00482"/>
    </source>
</evidence>
<dbReference type="InterPro" id="IPR018076">
    <property type="entry name" value="T2SS_GspF_dom"/>
</dbReference>
<dbReference type="Proteomes" id="UP000476055">
    <property type="component" value="Unassembled WGS sequence"/>
</dbReference>
<comment type="subcellular location">
    <subcellularLocation>
        <location evidence="1">Cell membrane</location>
        <topology evidence="1">Multi-pass membrane protein</topology>
    </subcellularLocation>
</comment>
<proteinExistence type="predicted"/>
<reference evidence="8 9" key="1">
    <citation type="submission" date="2019-08" db="EMBL/GenBank/DDBJ databases">
        <title>In-depth cultivation of the pig gut microbiome towards novel bacterial diversity and tailored functional studies.</title>
        <authorList>
            <person name="Wylensek D."/>
            <person name="Hitch T.C.A."/>
            <person name="Clavel T."/>
        </authorList>
    </citation>
    <scope>NUCLEOTIDE SEQUENCE [LARGE SCALE GENOMIC DNA]</scope>
    <source>
        <strain evidence="8 9">WCA3-601-WT-6H</strain>
    </source>
</reference>
<gene>
    <name evidence="8" type="ORF">FYJ59_08530</name>
</gene>
<dbReference type="GO" id="GO:0005886">
    <property type="term" value="C:plasma membrane"/>
    <property type="evidence" value="ECO:0007669"/>
    <property type="project" value="UniProtKB-SubCell"/>
</dbReference>
<keyword evidence="5 6" id="KW-0472">Membrane</keyword>
<accession>A0A6L5YK14</accession>
<keyword evidence="9" id="KW-1185">Reference proteome</keyword>
<evidence type="ECO:0000256" key="6">
    <source>
        <dbReference type="SAM" id="Phobius"/>
    </source>
</evidence>
<evidence type="ECO:0000256" key="3">
    <source>
        <dbReference type="ARBA" id="ARBA00022692"/>
    </source>
</evidence>
<feature type="transmembrane region" description="Helical" evidence="6">
    <location>
        <begin position="246"/>
        <end position="268"/>
    </location>
</feature>
<evidence type="ECO:0000313" key="9">
    <source>
        <dbReference type="Proteomes" id="UP000476055"/>
    </source>
</evidence>
<protein>
    <recommendedName>
        <fullName evidence="7">Type II secretion system protein GspF domain-containing protein</fullName>
    </recommendedName>
</protein>
<evidence type="ECO:0000256" key="1">
    <source>
        <dbReference type="ARBA" id="ARBA00004651"/>
    </source>
</evidence>
<dbReference type="PANTHER" id="PTHR35007">
    <property type="entry name" value="INTEGRAL MEMBRANE PROTEIN-RELATED"/>
    <property type="match status" value="1"/>
</dbReference>